<dbReference type="InterPro" id="IPR016181">
    <property type="entry name" value="Acyl_CoA_acyltransferase"/>
</dbReference>
<protein>
    <submittedName>
        <fullName evidence="4">GNAT family N-acetyltransferase</fullName>
    </submittedName>
</protein>
<dbReference type="CDD" id="cd04301">
    <property type="entry name" value="NAT_SF"/>
    <property type="match status" value="1"/>
</dbReference>
<reference evidence="4 5" key="1">
    <citation type="submission" date="2023-10" db="EMBL/GenBank/DDBJ databases">
        <title>Development of a sustainable strategy for remediation of hydrocarbon-contaminated territories based on the waste exchange concept.</title>
        <authorList>
            <person name="Krivoruchko A."/>
        </authorList>
    </citation>
    <scope>NUCLEOTIDE SEQUENCE [LARGE SCALE GENOMIC DNA]</scope>
    <source>
        <strain evidence="4 5">IEGM 1322</strain>
    </source>
</reference>
<comment type="caution">
    <text evidence="4">The sequence shown here is derived from an EMBL/GenBank/DDBJ whole genome shotgun (WGS) entry which is preliminary data.</text>
</comment>
<dbReference type="Proteomes" id="UP001185899">
    <property type="component" value="Unassembled WGS sequence"/>
</dbReference>
<evidence type="ECO:0000313" key="5">
    <source>
        <dbReference type="Proteomes" id="UP001185899"/>
    </source>
</evidence>
<evidence type="ECO:0000256" key="1">
    <source>
        <dbReference type="ARBA" id="ARBA00022679"/>
    </source>
</evidence>
<dbReference type="EMBL" id="JAWLKE010000007">
    <property type="protein sequence ID" value="MDV6232632.1"/>
    <property type="molecule type" value="Genomic_DNA"/>
</dbReference>
<sequence length="168" mass="18411">MLTVEPATAADAATILGLRHAAEDWLSDRGIDQWTPREVPLGTVAAQIEAGEFYVARRDPGGPIVGALRLIGSDPAIWPEQDELACYVHGLVIDRSEAGTGLGASLLEWASEQTRREGRSLLRLDCAETNDALRSYYLNQGFSYVGRREFAEGSAWFSVALFEKPTDR</sequence>
<keyword evidence="1" id="KW-0808">Transferase</keyword>
<proteinExistence type="predicted"/>
<evidence type="ECO:0000313" key="4">
    <source>
        <dbReference type="EMBL" id="MDV6232632.1"/>
    </source>
</evidence>
<dbReference type="PANTHER" id="PTHR43877:SF2">
    <property type="entry name" value="AMINOALKYLPHOSPHONATE N-ACETYLTRANSFERASE-RELATED"/>
    <property type="match status" value="1"/>
</dbReference>
<organism evidence="4 5">
    <name type="scientific">Rhodococcus cercidiphylli</name>
    <dbReference type="NCBI Taxonomy" id="489916"/>
    <lineage>
        <taxon>Bacteria</taxon>
        <taxon>Bacillati</taxon>
        <taxon>Actinomycetota</taxon>
        <taxon>Actinomycetes</taxon>
        <taxon>Mycobacteriales</taxon>
        <taxon>Nocardiaceae</taxon>
        <taxon>Rhodococcus</taxon>
    </lineage>
</organism>
<dbReference type="PROSITE" id="PS51186">
    <property type="entry name" value="GNAT"/>
    <property type="match status" value="1"/>
</dbReference>
<evidence type="ECO:0000259" key="3">
    <source>
        <dbReference type="PROSITE" id="PS51186"/>
    </source>
</evidence>
<dbReference type="Gene3D" id="3.40.630.30">
    <property type="match status" value="1"/>
</dbReference>
<gene>
    <name evidence="4" type="ORF">R3P95_18935</name>
</gene>
<name>A0ABU4B2B8_9NOCA</name>
<dbReference type="Pfam" id="PF00583">
    <property type="entry name" value="Acetyltransf_1"/>
    <property type="match status" value="1"/>
</dbReference>
<evidence type="ECO:0000256" key="2">
    <source>
        <dbReference type="ARBA" id="ARBA00023315"/>
    </source>
</evidence>
<dbReference type="SUPFAM" id="SSF55729">
    <property type="entry name" value="Acyl-CoA N-acyltransferases (Nat)"/>
    <property type="match status" value="1"/>
</dbReference>
<feature type="domain" description="N-acetyltransferase" evidence="3">
    <location>
        <begin position="2"/>
        <end position="168"/>
    </location>
</feature>
<dbReference type="InterPro" id="IPR050832">
    <property type="entry name" value="Bact_Acetyltransf"/>
</dbReference>
<dbReference type="RefSeq" id="WP_317549152.1">
    <property type="nucleotide sequence ID" value="NZ_JAWLKE010000007.1"/>
</dbReference>
<dbReference type="InterPro" id="IPR000182">
    <property type="entry name" value="GNAT_dom"/>
</dbReference>
<accession>A0ABU4B2B8</accession>
<keyword evidence="5" id="KW-1185">Reference proteome</keyword>
<dbReference type="PANTHER" id="PTHR43877">
    <property type="entry name" value="AMINOALKYLPHOSPHONATE N-ACETYLTRANSFERASE-RELATED-RELATED"/>
    <property type="match status" value="1"/>
</dbReference>
<keyword evidence="2" id="KW-0012">Acyltransferase</keyword>